<keyword evidence="4 9" id="KW-0812">Transmembrane</keyword>
<dbReference type="PANTHER" id="PTHR45624">
    <property type="entry name" value="MITOCHONDRIAL BASIC AMINO ACIDS TRANSPORTER-RELATED"/>
    <property type="match status" value="1"/>
</dbReference>
<dbReference type="OrthoDB" id="193856at2759"/>
<evidence type="ECO:0000256" key="7">
    <source>
        <dbReference type="ARBA" id="ARBA00023128"/>
    </source>
</evidence>
<organism evidence="11">
    <name type="scientific">Aphanomyces invadans</name>
    <dbReference type="NCBI Taxonomy" id="157072"/>
    <lineage>
        <taxon>Eukaryota</taxon>
        <taxon>Sar</taxon>
        <taxon>Stramenopiles</taxon>
        <taxon>Oomycota</taxon>
        <taxon>Saprolegniomycetes</taxon>
        <taxon>Saprolegniales</taxon>
        <taxon>Verrucalvaceae</taxon>
        <taxon>Aphanomyces</taxon>
    </lineage>
</organism>
<dbReference type="PANTHER" id="PTHR45624:SF10">
    <property type="entry name" value="SLC (SOLUTE CARRIER) HOMOLOG"/>
    <property type="match status" value="1"/>
</dbReference>
<dbReference type="GO" id="GO:0022857">
    <property type="term" value="F:transmembrane transporter activity"/>
    <property type="evidence" value="ECO:0007669"/>
    <property type="project" value="TreeGrafter"/>
</dbReference>
<feature type="repeat" description="Solcar" evidence="9">
    <location>
        <begin position="21"/>
        <end position="107"/>
    </location>
</feature>
<dbReference type="PROSITE" id="PS50920">
    <property type="entry name" value="SOLCAR"/>
    <property type="match status" value="1"/>
</dbReference>
<dbReference type="RefSeq" id="XP_008873467.1">
    <property type="nucleotide sequence ID" value="XM_008875245.1"/>
</dbReference>
<protein>
    <submittedName>
        <fullName evidence="11">Uncharacterized protein</fullName>
    </submittedName>
</protein>
<evidence type="ECO:0000256" key="2">
    <source>
        <dbReference type="ARBA" id="ARBA00006375"/>
    </source>
</evidence>
<name>A0A024TWD2_9STRA</name>
<evidence type="ECO:0000256" key="4">
    <source>
        <dbReference type="ARBA" id="ARBA00022692"/>
    </source>
</evidence>
<evidence type="ECO:0000256" key="9">
    <source>
        <dbReference type="PROSITE-ProRule" id="PRU00282"/>
    </source>
</evidence>
<evidence type="ECO:0000256" key="8">
    <source>
        <dbReference type="ARBA" id="ARBA00023136"/>
    </source>
</evidence>
<comment type="similarity">
    <text evidence="2 10">Belongs to the mitochondrial carrier (TC 2.A.29) family.</text>
</comment>
<reference evidence="11" key="1">
    <citation type="submission" date="2013-12" db="EMBL/GenBank/DDBJ databases">
        <title>The Genome Sequence of Aphanomyces invadans NJM9701.</title>
        <authorList>
            <consortium name="The Broad Institute Genomics Platform"/>
            <person name="Russ C."/>
            <person name="Tyler B."/>
            <person name="van West P."/>
            <person name="Dieguez-Uribeondo J."/>
            <person name="Young S.K."/>
            <person name="Zeng Q."/>
            <person name="Gargeya S."/>
            <person name="Fitzgerald M."/>
            <person name="Abouelleil A."/>
            <person name="Alvarado L."/>
            <person name="Chapman S.B."/>
            <person name="Gainer-Dewar J."/>
            <person name="Goldberg J."/>
            <person name="Griggs A."/>
            <person name="Gujja S."/>
            <person name="Hansen M."/>
            <person name="Howarth C."/>
            <person name="Imamovic A."/>
            <person name="Ireland A."/>
            <person name="Larimer J."/>
            <person name="McCowan C."/>
            <person name="Murphy C."/>
            <person name="Pearson M."/>
            <person name="Poon T.W."/>
            <person name="Priest M."/>
            <person name="Roberts A."/>
            <person name="Saif S."/>
            <person name="Shea T."/>
            <person name="Sykes S."/>
            <person name="Wortman J."/>
            <person name="Nusbaum C."/>
            <person name="Birren B."/>
        </authorList>
    </citation>
    <scope>NUCLEOTIDE SEQUENCE [LARGE SCALE GENOMIC DNA]</scope>
    <source>
        <strain evidence="11">NJM9701</strain>
    </source>
</reference>
<dbReference type="InterPro" id="IPR050567">
    <property type="entry name" value="Mitochondrial_Carrier"/>
</dbReference>
<dbReference type="AlphaFoldDB" id="A0A024TWD2"/>
<dbReference type="VEuPathDB" id="FungiDB:H310_09225"/>
<evidence type="ECO:0000256" key="5">
    <source>
        <dbReference type="ARBA" id="ARBA00022737"/>
    </source>
</evidence>
<keyword evidence="6" id="KW-1133">Transmembrane helix</keyword>
<dbReference type="GeneID" id="20086275"/>
<keyword evidence="7" id="KW-0496">Mitochondrion</keyword>
<proteinExistence type="inferred from homology"/>
<evidence type="ECO:0000256" key="10">
    <source>
        <dbReference type="RuleBase" id="RU000488"/>
    </source>
</evidence>
<evidence type="ECO:0000256" key="3">
    <source>
        <dbReference type="ARBA" id="ARBA00022448"/>
    </source>
</evidence>
<dbReference type="SUPFAM" id="SSF103506">
    <property type="entry name" value="Mitochondrial carrier"/>
    <property type="match status" value="1"/>
</dbReference>
<accession>A0A024TWD2</accession>
<keyword evidence="8 9" id="KW-0472">Membrane</keyword>
<dbReference type="Pfam" id="PF00153">
    <property type="entry name" value="Mito_carr"/>
    <property type="match status" value="1"/>
</dbReference>
<dbReference type="Gene3D" id="1.50.40.10">
    <property type="entry name" value="Mitochondrial carrier domain"/>
    <property type="match status" value="1"/>
</dbReference>
<comment type="subcellular location">
    <subcellularLocation>
        <location evidence="1">Mitochondrion membrane</location>
        <topology evidence="1">Multi-pass membrane protein</topology>
    </subcellularLocation>
</comment>
<sequence length="123" mass="13196">MSLHSFKSRCRAIGSLTNESMPSALQCVTGSLAGMSQVVVAARTELVKITMQVNKTTALHNALACAQSMACQYGAYKGLYRGKALTEVRDVPAFGSYFYAYNMMMQALAGGGDEANEHRSTLS</sequence>
<evidence type="ECO:0000256" key="1">
    <source>
        <dbReference type="ARBA" id="ARBA00004225"/>
    </source>
</evidence>
<dbReference type="InterPro" id="IPR023395">
    <property type="entry name" value="MCP_dom_sf"/>
</dbReference>
<evidence type="ECO:0000313" key="11">
    <source>
        <dbReference type="EMBL" id="ETV97906.1"/>
    </source>
</evidence>
<evidence type="ECO:0000256" key="6">
    <source>
        <dbReference type="ARBA" id="ARBA00022989"/>
    </source>
</evidence>
<keyword evidence="5" id="KW-0677">Repeat</keyword>
<dbReference type="EMBL" id="KI913971">
    <property type="protein sequence ID" value="ETV97906.1"/>
    <property type="molecule type" value="Genomic_DNA"/>
</dbReference>
<keyword evidence="3 10" id="KW-0813">Transport</keyword>
<dbReference type="GO" id="GO:0031966">
    <property type="term" value="C:mitochondrial membrane"/>
    <property type="evidence" value="ECO:0007669"/>
    <property type="project" value="UniProtKB-SubCell"/>
</dbReference>
<gene>
    <name evidence="11" type="ORF">H310_09225</name>
</gene>
<dbReference type="InterPro" id="IPR018108">
    <property type="entry name" value="MCP_transmembrane"/>
</dbReference>